<dbReference type="InterPro" id="IPR012677">
    <property type="entry name" value="Nucleotide-bd_a/b_plait_sf"/>
</dbReference>
<evidence type="ECO:0000313" key="6">
    <source>
        <dbReference type="EMBL" id="CAK0883215.1"/>
    </source>
</evidence>
<protein>
    <recommendedName>
        <fullName evidence="5">RRM domain-containing protein</fullName>
    </recommendedName>
</protein>
<evidence type="ECO:0000259" key="5">
    <source>
        <dbReference type="PROSITE" id="PS50102"/>
    </source>
</evidence>
<sequence length="135" mass="14446">MLGGQGAGSLSARNLGGFVPNKIFVGGVPITCTEEIFKGYFEPFGAISKVELHALRGFGYITYESVESVDACLEKYEDHYLCKKWVEVKRSIPRELIDAYEREQRRLHAEQLPAGGGAGAADAAAKGDAPAAAPA</sequence>
<name>A0ABN9WAE8_9DINO</name>
<dbReference type="Gene3D" id="3.30.70.330">
    <property type="match status" value="1"/>
</dbReference>
<feature type="domain" description="RRM" evidence="5">
    <location>
        <begin position="21"/>
        <end position="93"/>
    </location>
</feature>
<evidence type="ECO:0000256" key="2">
    <source>
        <dbReference type="ARBA" id="ARBA00022884"/>
    </source>
</evidence>
<dbReference type="EMBL" id="CAUYUJ010018390">
    <property type="protein sequence ID" value="CAK0883215.1"/>
    <property type="molecule type" value="Genomic_DNA"/>
</dbReference>
<feature type="region of interest" description="Disordered" evidence="4">
    <location>
        <begin position="111"/>
        <end position="135"/>
    </location>
</feature>
<keyword evidence="1" id="KW-0677">Repeat</keyword>
<feature type="compositionally biased region" description="Low complexity" evidence="4">
    <location>
        <begin position="120"/>
        <end position="135"/>
    </location>
</feature>
<feature type="non-terminal residue" evidence="6">
    <location>
        <position position="135"/>
    </location>
</feature>
<dbReference type="Pfam" id="PF00076">
    <property type="entry name" value="RRM_1"/>
    <property type="match status" value="1"/>
</dbReference>
<keyword evidence="7" id="KW-1185">Reference proteome</keyword>
<dbReference type="InterPro" id="IPR000504">
    <property type="entry name" value="RRM_dom"/>
</dbReference>
<dbReference type="PANTHER" id="PTHR48032:SF6">
    <property type="entry name" value="RNA-BINDING (RRM_RBD_RNP MOTIFS) FAMILY PROTEIN"/>
    <property type="match status" value="1"/>
</dbReference>
<evidence type="ECO:0000256" key="1">
    <source>
        <dbReference type="ARBA" id="ARBA00022737"/>
    </source>
</evidence>
<evidence type="ECO:0000256" key="4">
    <source>
        <dbReference type="SAM" id="MobiDB-lite"/>
    </source>
</evidence>
<reference evidence="6" key="1">
    <citation type="submission" date="2023-10" db="EMBL/GenBank/DDBJ databases">
        <authorList>
            <person name="Chen Y."/>
            <person name="Shah S."/>
            <person name="Dougan E. K."/>
            <person name="Thang M."/>
            <person name="Chan C."/>
        </authorList>
    </citation>
    <scope>NUCLEOTIDE SEQUENCE [LARGE SCALE GENOMIC DNA]</scope>
</reference>
<dbReference type="PANTHER" id="PTHR48032">
    <property type="entry name" value="RNA-BINDING PROTEIN MUSASHI HOMOLOG RBP6"/>
    <property type="match status" value="1"/>
</dbReference>
<keyword evidence="2 3" id="KW-0694">RNA-binding</keyword>
<gene>
    <name evidence="6" type="ORF">PCOR1329_LOCUS65475</name>
</gene>
<dbReference type="SMART" id="SM00360">
    <property type="entry name" value="RRM"/>
    <property type="match status" value="1"/>
</dbReference>
<evidence type="ECO:0000313" key="7">
    <source>
        <dbReference type="Proteomes" id="UP001189429"/>
    </source>
</evidence>
<dbReference type="Proteomes" id="UP001189429">
    <property type="component" value="Unassembled WGS sequence"/>
</dbReference>
<accession>A0ABN9WAE8</accession>
<organism evidence="6 7">
    <name type="scientific">Prorocentrum cordatum</name>
    <dbReference type="NCBI Taxonomy" id="2364126"/>
    <lineage>
        <taxon>Eukaryota</taxon>
        <taxon>Sar</taxon>
        <taxon>Alveolata</taxon>
        <taxon>Dinophyceae</taxon>
        <taxon>Prorocentrales</taxon>
        <taxon>Prorocentraceae</taxon>
        <taxon>Prorocentrum</taxon>
    </lineage>
</organism>
<dbReference type="SUPFAM" id="SSF54928">
    <property type="entry name" value="RNA-binding domain, RBD"/>
    <property type="match status" value="1"/>
</dbReference>
<dbReference type="PROSITE" id="PS50102">
    <property type="entry name" value="RRM"/>
    <property type="match status" value="1"/>
</dbReference>
<comment type="caution">
    <text evidence="6">The sequence shown here is derived from an EMBL/GenBank/DDBJ whole genome shotgun (WGS) entry which is preliminary data.</text>
</comment>
<evidence type="ECO:0000256" key="3">
    <source>
        <dbReference type="PROSITE-ProRule" id="PRU00176"/>
    </source>
</evidence>
<dbReference type="InterPro" id="IPR035979">
    <property type="entry name" value="RBD_domain_sf"/>
</dbReference>
<proteinExistence type="predicted"/>